<organism evidence="7 8">
    <name type="scientific">Pontiella sulfatireligans</name>
    <dbReference type="NCBI Taxonomy" id="2750658"/>
    <lineage>
        <taxon>Bacteria</taxon>
        <taxon>Pseudomonadati</taxon>
        <taxon>Kiritimatiellota</taxon>
        <taxon>Kiritimatiellia</taxon>
        <taxon>Kiritimatiellales</taxon>
        <taxon>Pontiellaceae</taxon>
        <taxon>Pontiella</taxon>
    </lineage>
</organism>
<dbReference type="GO" id="GO:0046872">
    <property type="term" value="F:metal ion binding"/>
    <property type="evidence" value="ECO:0007669"/>
    <property type="project" value="UniProtKB-KW"/>
</dbReference>
<protein>
    <submittedName>
        <fullName evidence="7">Arylsulfatase</fullName>
    </submittedName>
</protein>
<proteinExistence type="inferred from homology"/>
<dbReference type="SUPFAM" id="SSF53649">
    <property type="entry name" value="Alkaline phosphatase-like"/>
    <property type="match status" value="1"/>
</dbReference>
<dbReference type="AlphaFoldDB" id="A0A6C2UJC7"/>
<dbReference type="InterPro" id="IPR050738">
    <property type="entry name" value="Sulfatase"/>
</dbReference>
<evidence type="ECO:0000313" key="8">
    <source>
        <dbReference type="Proteomes" id="UP000346198"/>
    </source>
</evidence>
<dbReference type="Proteomes" id="UP000346198">
    <property type="component" value="Unassembled WGS sequence"/>
</dbReference>
<dbReference type="InterPro" id="IPR017850">
    <property type="entry name" value="Alkaline_phosphatase_core_sf"/>
</dbReference>
<keyword evidence="4" id="KW-0106">Calcium</keyword>
<dbReference type="Pfam" id="PF00884">
    <property type="entry name" value="Sulfatase"/>
    <property type="match status" value="1"/>
</dbReference>
<evidence type="ECO:0000313" key="7">
    <source>
        <dbReference type="EMBL" id="VGO19547.1"/>
    </source>
</evidence>
<dbReference type="Gene3D" id="3.30.1120.10">
    <property type="match status" value="1"/>
</dbReference>
<feature type="region of interest" description="Disordered" evidence="5">
    <location>
        <begin position="453"/>
        <end position="510"/>
    </location>
</feature>
<name>A0A6C2UJC7_9BACT</name>
<evidence type="ECO:0000256" key="2">
    <source>
        <dbReference type="ARBA" id="ARBA00022723"/>
    </source>
</evidence>
<gene>
    <name evidence="7" type="primary">atsA_150</name>
    <name evidence="7" type="ORF">SCARR_01606</name>
</gene>
<dbReference type="PANTHER" id="PTHR42693">
    <property type="entry name" value="ARYLSULFATASE FAMILY MEMBER"/>
    <property type="match status" value="1"/>
</dbReference>
<dbReference type="PANTHER" id="PTHR42693:SF53">
    <property type="entry name" value="ENDO-4-O-SULFATASE"/>
    <property type="match status" value="1"/>
</dbReference>
<dbReference type="PROSITE" id="PS51257">
    <property type="entry name" value="PROKAR_LIPOPROTEIN"/>
    <property type="match status" value="1"/>
</dbReference>
<evidence type="ECO:0000256" key="5">
    <source>
        <dbReference type="SAM" id="MobiDB-lite"/>
    </source>
</evidence>
<dbReference type="PROSITE" id="PS00149">
    <property type="entry name" value="SULFATASE_2"/>
    <property type="match status" value="1"/>
</dbReference>
<evidence type="ECO:0000256" key="3">
    <source>
        <dbReference type="ARBA" id="ARBA00022801"/>
    </source>
</evidence>
<evidence type="ECO:0000259" key="6">
    <source>
        <dbReference type="Pfam" id="PF00884"/>
    </source>
</evidence>
<comment type="similarity">
    <text evidence="1">Belongs to the sulfatase family.</text>
</comment>
<keyword evidence="3" id="KW-0378">Hydrolase</keyword>
<dbReference type="CDD" id="cd16143">
    <property type="entry name" value="ARS_like"/>
    <property type="match status" value="1"/>
</dbReference>
<keyword evidence="8" id="KW-1185">Reference proteome</keyword>
<reference evidence="7 8" key="1">
    <citation type="submission" date="2019-04" db="EMBL/GenBank/DDBJ databases">
        <authorList>
            <person name="Van Vliet M D."/>
        </authorList>
    </citation>
    <scope>NUCLEOTIDE SEQUENCE [LARGE SCALE GENOMIC DNA]</scope>
    <source>
        <strain evidence="7 8">F21</strain>
    </source>
</reference>
<dbReference type="InterPro" id="IPR024607">
    <property type="entry name" value="Sulfatase_CS"/>
</dbReference>
<sequence length="510" mass="56896">MKIRIKENWVTFVVIVACSIAAGAVPQEKPNVVIFLADDYGYGSSNCYGTPESVLKTPHIDRLAKEGMRFTRAYSPSSVCSPTRYGLLTGRYCWRTGLKRGVVNMLAPLHIDEGCFTLPQMLKDAGYSTAAIGKWHLGFGDKKGAWIRPDRYFKPVTRGPLSIGFDYFFGIPHNHGDCSGIYMENHDVYGRRSNNKIKIEGVNPYGKPWVGVDAPQRVDEEVSDDLTQKAAEWLQQQPQDKPVFLYFAAPAVHAPITPSKRFKGTLKAGPYAEFIQDLDWSVGEVYKAFEKCGRLENTVFIFTSDNGGVYGDELKSWDKKVPDSWYLKTYVTQMRRAGAEVNGIYRGGKQEPLEGGTRVPFIVSWPGQIEAGSVNNDKINLVDMTATLADLLQIDLPEKENGAEDSVSVLDAFKGKPMDRDELAACITHSGHGTFALTLGKWKYIEGINVPIKGKKEEPPGTTSQNTRALYNLEDDPHEDQNLIAENPEVAESMQTLLDQSRTKNYTRKQ</sequence>
<dbReference type="Gene3D" id="3.40.720.10">
    <property type="entry name" value="Alkaline Phosphatase, subunit A"/>
    <property type="match status" value="1"/>
</dbReference>
<evidence type="ECO:0000256" key="4">
    <source>
        <dbReference type="ARBA" id="ARBA00022837"/>
    </source>
</evidence>
<dbReference type="PROSITE" id="PS00523">
    <property type="entry name" value="SULFATASE_1"/>
    <property type="match status" value="1"/>
</dbReference>
<evidence type="ECO:0000256" key="1">
    <source>
        <dbReference type="ARBA" id="ARBA00008779"/>
    </source>
</evidence>
<dbReference type="EMBL" id="CAAHFH010000001">
    <property type="protein sequence ID" value="VGO19547.1"/>
    <property type="molecule type" value="Genomic_DNA"/>
</dbReference>
<dbReference type="InterPro" id="IPR000917">
    <property type="entry name" value="Sulfatase_N"/>
</dbReference>
<dbReference type="GO" id="GO:0004065">
    <property type="term" value="F:arylsulfatase activity"/>
    <property type="evidence" value="ECO:0007669"/>
    <property type="project" value="TreeGrafter"/>
</dbReference>
<feature type="domain" description="Sulfatase N-terminal" evidence="6">
    <location>
        <begin position="30"/>
        <end position="394"/>
    </location>
</feature>
<keyword evidence="2" id="KW-0479">Metal-binding</keyword>
<feature type="compositionally biased region" description="Polar residues" evidence="5">
    <location>
        <begin position="493"/>
        <end position="504"/>
    </location>
</feature>
<accession>A0A6C2UJC7</accession>